<dbReference type="InterPro" id="IPR010071">
    <property type="entry name" value="AA_adenyl_dom"/>
</dbReference>
<dbReference type="Proteomes" id="UP000037020">
    <property type="component" value="Unassembled WGS sequence"/>
</dbReference>
<dbReference type="RefSeq" id="WP_048832087.1">
    <property type="nucleotide sequence ID" value="NZ_JBIRHZ010000008.1"/>
</dbReference>
<dbReference type="SUPFAM" id="SSF56801">
    <property type="entry name" value="Acetyl-CoA synthetase-like"/>
    <property type="match status" value="1"/>
</dbReference>
<dbReference type="Pfam" id="PF00501">
    <property type="entry name" value="AMP-binding"/>
    <property type="match status" value="1"/>
</dbReference>
<sequence>MFAQLTLHRIFEEQAARTPDAPAVTDGRESLTYRQLNLAADRLASAISRHAPAPGTRVGLYLRRGNSVVAAAIAVLKAGCSYVPLDPAYPPERVRYMARDASLDLVVADQDASAVLPDATVIDVADALRQDTASAPAKAPALALPSTPAPYVRQEKAVDPAAPAYVIYTSGSSGDPKGVVVSHRNVTALLDACDQVFDLRGDDVWTLFHSPCFDFSVWEMWGALSHGARLVVVPADTARSPDAMLDLVVAERVTVLNQVPSVFRYLSRSAVARVEETGERPELPLRYVIFGGEVVDLEAVRAWRLAHGTSTEFFNSYGITETTVLATYRRLPESEIDALPTGSAAVPSPPDGSPATGAVPDPERNIGRPLDGFEVVLLDEWGGRTPPGRIGELCLAGEQLAIGYLGRPELTEERYPYLDLAGTGEPRRYYRSGDLAVAMPDGTWEYAGRADDQVKINGYRIETGEIESALLGTEGVQDLVVLPVTSRIGERMLTAFYAPVPGADGGGSADGGEGDIGDGGDGRAGAEGRDVLAERLMARAKEALPAHMVPRRFIRVDALPLTPSGKTDKRALTAQAS</sequence>
<dbReference type="InterPro" id="IPR025110">
    <property type="entry name" value="AMP-bd_C"/>
</dbReference>
<dbReference type="PROSITE" id="PS00455">
    <property type="entry name" value="AMP_BINDING"/>
    <property type="match status" value="1"/>
</dbReference>
<dbReference type="PANTHER" id="PTHR45527:SF1">
    <property type="entry name" value="FATTY ACID SYNTHASE"/>
    <property type="match status" value="1"/>
</dbReference>
<evidence type="ECO:0000313" key="4">
    <source>
        <dbReference type="EMBL" id="KOG87422.1"/>
    </source>
</evidence>
<evidence type="ECO:0008006" key="6">
    <source>
        <dbReference type="Google" id="ProtNLM"/>
    </source>
</evidence>
<feature type="domain" description="AMP-dependent synthetase/ligase" evidence="2">
    <location>
        <begin position="11"/>
        <end position="405"/>
    </location>
</feature>
<evidence type="ECO:0000259" key="3">
    <source>
        <dbReference type="Pfam" id="PF13193"/>
    </source>
</evidence>
<comment type="caution">
    <text evidence="4">The sequence shown here is derived from an EMBL/GenBank/DDBJ whole genome shotgun (WGS) entry which is preliminary data.</text>
</comment>
<reference evidence="4 5" key="1">
    <citation type="submission" date="2015-07" db="EMBL/GenBank/DDBJ databases">
        <authorList>
            <person name="Ju K.-S."/>
            <person name="Doroghazi J.R."/>
            <person name="Metcalf W.W."/>
        </authorList>
    </citation>
    <scope>NUCLEOTIDE SEQUENCE [LARGE SCALE GENOMIC DNA]</scope>
    <source>
        <strain evidence="4 5">NRRL B-3589</strain>
    </source>
</reference>
<name>A0ABR5J1W0_9ACTN</name>
<keyword evidence="5" id="KW-1185">Reference proteome</keyword>
<dbReference type="InterPro" id="IPR000873">
    <property type="entry name" value="AMP-dep_synth/lig_dom"/>
</dbReference>
<feature type="region of interest" description="Disordered" evidence="1">
    <location>
        <begin position="504"/>
        <end position="525"/>
    </location>
</feature>
<proteinExistence type="predicted"/>
<accession>A0ABR5J1W0</accession>
<protein>
    <recommendedName>
        <fullName evidence="6">Peptide synthetase</fullName>
    </recommendedName>
</protein>
<dbReference type="Gene3D" id="3.40.50.12780">
    <property type="entry name" value="N-terminal domain of ligase-like"/>
    <property type="match status" value="1"/>
</dbReference>
<dbReference type="InterPro" id="IPR020845">
    <property type="entry name" value="AMP-binding_CS"/>
</dbReference>
<evidence type="ECO:0000256" key="1">
    <source>
        <dbReference type="SAM" id="MobiDB-lite"/>
    </source>
</evidence>
<evidence type="ECO:0000259" key="2">
    <source>
        <dbReference type="Pfam" id="PF00501"/>
    </source>
</evidence>
<gene>
    <name evidence="4" type="ORF">ADK38_25525</name>
</gene>
<dbReference type="PANTHER" id="PTHR45527">
    <property type="entry name" value="NONRIBOSOMAL PEPTIDE SYNTHETASE"/>
    <property type="match status" value="1"/>
</dbReference>
<feature type="region of interest" description="Disordered" evidence="1">
    <location>
        <begin position="339"/>
        <end position="365"/>
    </location>
</feature>
<dbReference type="Pfam" id="PF13193">
    <property type="entry name" value="AMP-binding_C"/>
    <property type="match status" value="1"/>
</dbReference>
<feature type="domain" description="AMP-binding enzyme C-terminal" evidence="3">
    <location>
        <begin position="465"/>
        <end position="566"/>
    </location>
</feature>
<evidence type="ECO:0000313" key="5">
    <source>
        <dbReference type="Proteomes" id="UP000037020"/>
    </source>
</evidence>
<dbReference type="InterPro" id="IPR042099">
    <property type="entry name" value="ANL_N_sf"/>
</dbReference>
<dbReference type="NCBIfam" id="TIGR01733">
    <property type="entry name" value="AA-adenyl-dom"/>
    <property type="match status" value="1"/>
</dbReference>
<organism evidence="4 5">
    <name type="scientific">Streptomyces varsoviensis</name>
    <dbReference type="NCBI Taxonomy" id="67373"/>
    <lineage>
        <taxon>Bacteria</taxon>
        <taxon>Bacillati</taxon>
        <taxon>Actinomycetota</taxon>
        <taxon>Actinomycetes</taxon>
        <taxon>Kitasatosporales</taxon>
        <taxon>Streptomycetaceae</taxon>
        <taxon>Streptomyces</taxon>
    </lineage>
</organism>
<dbReference type="EMBL" id="LGUT01002247">
    <property type="protein sequence ID" value="KOG87422.1"/>
    <property type="molecule type" value="Genomic_DNA"/>
</dbReference>
<dbReference type="Gene3D" id="3.30.300.30">
    <property type="match status" value="1"/>
</dbReference>
<dbReference type="InterPro" id="IPR045851">
    <property type="entry name" value="AMP-bd_C_sf"/>
</dbReference>